<gene>
    <name evidence="2" type="ORF">D7I46_03390</name>
</gene>
<dbReference type="RefSeq" id="WP_120771600.1">
    <property type="nucleotide sequence ID" value="NZ_CP032627.1"/>
</dbReference>
<evidence type="ECO:0000313" key="3">
    <source>
        <dbReference type="Proteomes" id="UP000269374"/>
    </source>
</evidence>
<protein>
    <submittedName>
        <fullName evidence="2">XRE family transcriptional regulator</fullName>
    </submittedName>
</protein>
<dbReference type="Gene3D" id="1.10.260.40">
    <property type="entry name" value="lambda repressor-like DNA-binding domains"/>
    <property type="match status" value="1"/>
</dbReference>
<dbReference type="Pfam" id="PF01381">
    <property type="entry name" value="HTH_3"/>
    <property type="match status" value="1"/>
</dbReference>
<dbReference type="InterPro" id="IPR001387">
    <property type="entry name" value="Cro/C1-type_HTH"/>
</dbReference>
<dbReference type="SUPFAM" id="SSF47413">
    <property type="entry name" value="lambda repressor-like DNA-binding domains"/>
    <property type="match status" value="1"/>
</dbReference>
<dbReference type="SMART" id="SM00530">
    <property type="entry name" value="HTH_XRE"/>
    <property type="match status" value="1"/>
</dbReference>
<keyword evidence="3" id="KW-1185">Reference proteome</keyword>
<dbReference type="GO" id="GO:0003677">
    <property type="term" value="F:DNA binding"/>
    <property type="evidence" value="ECO:0007669"/>
    <property type="project" value="InterPro"/>
</dbReference>
<evidence type="ECO:0000313" key="2">
    <source>
        <dbReference type="EMBL" id="AYG00212.1"/>
    </source>
</evidence>
<proteinExistence type="predicted"/>
<name>A0A387BDS3_9LACT</name>
<dbReference type="InterPro" id="IPR010982">
    <property type="entry name" value="Lambda_DNA-bd_dom_sf"/>
</dbReference>
<accession>A0A387BDS3</accession>
<dbReference type="CDD" id="cd00093">
    <property type="entry name" value="HTH_XRE"/>
    <property type="match status" value="1"/>
</dbReference>
<evidence type="ECO:0000259" key="1">
    <source>
        <dbReference type="PROSITE" id="PS50943"/>
    </source>
</evidence>
<dbReference type="KEGG" id="lact:D7I46_03390"/>
<dbReference type="Proteomes" id="UP000269374">
    <property type="component" value="Chromosome"/>
</dbReference>
<organism evidence="2 3">
    <name type="scientific">Lactococcus allomyrinae</name>
    <dbReference type="NCBI Taxonomy" id="2419773"/>
    <lineage>
        <taxon>Bacteria</taxon>
        <taxon>Bacillati</taxon>
        <taxon>Bacillota</taxon>
        <taxon>Bacilli</taxon>
        <taxon>Lactobacillales</taxon>
        <taxon>Streptococcaceae</taxon>
        <taxon>Lactococcus</taxon>
    </lineage>
</organism>
<feature type="domain" description="HTH cro/C1-type" evidence="1">
    <location>
        <begin position="109"/>
        <end position="165"/>
    </location>
</feature>
<sequence length="168" mass="19662">MGNLEKQKEINERIKAIKKVIQRYRIPILKLSEKIDYPGTIVADVLFFRKKAGDDFLEKVEKALEGIVRENRSLNTMAKQHDREERTKNSFEDLGFLDSKVPVKFGVKIRRIRYTLKYSKEEFGEKLSPSLSVYTIDEMENNQFVPSLSYLIQIADMGNVTLDWLLRD</sequence>
<dbReference type="EMBL" id="CP032627">
    <property type="protein sequence ID" value="AYG00212.1"/>
    <property type="molecule type" value="Genomic_DNA"/>
</dbReference>
<dbReference type="AlphaFoldDB" id="A0A387BDS3"/>
<reference evidence="2 3" key="1">
    <citation type="submission" date="2018-09" db="EMBL/GenBank/DDBJ databases">
        <title>Genome sequencing of strain 1JSPR-7.</title>
        <authorList>
            <person name="Heo J."/>
            <person name="Kim S.-J."/>
            <person name="Kwon S.-W."/>
        </authorList>
    </citation>
    <scope>NUCLEOTIDE SEQUENCE [LARGE SCALE GENOMIC DNA]</scope>
    <source>
        <strain evidence="2 3">1JSPR-7</strain>
    </source>
</reference>
<dbReference type="OrthoDB" id="2241893at2"/>
<dbReference type="PROSITE" id="PS50943">
    <property type="entry name" value="HTH_CROC1"/>
    <property type="match status" value="1"/>
</dbReference>